<keyword evidence="1" id="KW-0175">Coiled coil</keyword>
<feature type="coiled-coil region" evidence="1">
    <location>
        <begin position="688"/>
        <end position="757"/>
    </location>
</feature>
<feature type="coiled-coil region" evidence="1">
    <location>
        <begin position="2092"/>
        <end position="2209"/>
    </location>
</feature>
<feature type="coiled-coil region" evidence="1">
    <location>
        <begin position="577"/>
        <end position="611"/>
    </location>
</feature>
<feature type="region of interest" description="Disordered" evidence="2">
    <location>
        <begin position="153"/>
        <end position="178"/>
    </location>
</feature>
<feature type="region of interest" description="Disordered" evidence="2">
    <location>
        <begin position="392"/>
        <end position="448"/>
    </location>
</feature>
<feature type="coiled-coil region" evidence="1">
    <location>
        <begin position="2443"/>
        <end position="2576"/>
    </location>
</feature>
<feature type="compositionally biased region" description="Low complexity" evidence="2">
    <location>
        <begin position="418"/>
        <end position="432"/>
    </location>
</feature>
<evidence type="ECO:0000256" key="1">
    <source>
        <dbReference type="SAM" id="Coils"/>
    </source>
</evidence>
<sequence length="2959" mass="342143">MSESKNIDSSPGMDEKVDVSTNIAEPSEVSSEAGSVKQHKHTTTAERQIKVERAQKCLENAALVSKRIKEHRKATAELLGRPFEEDVGDTASEMASTMSEKTGYSVATDTSTTLSVQDALNIPGISESLANTLKQKELLMERIKQYKEISKRPMKKATQAQRKEAVSETRDIIKPTDNPDVSKLINSIKEKENNVSEMQLRIKAMETTILDLQEKINEKDQIIEAKNRAATLMSDSLNKKEREAMELLEDTKQQMAIMQSNFLTMETEWKEEKQKLLTEIGEKNETIKHLQEANIILENSQLEISLAHSKLLDEIALKTKEVLDLQERIRHFSEATEPEIKETYNEIVEEKGSLEISNMEELTKKIELLEHINYEIRQTNKDLENQLNTMNIESKANVSPGKKGSPLPSRKGTRNTTSKLKSPWSKLSSESLQQETDKKGKGDKSKQDMLLQSLNKEILEKEYMISQKDNLISELQSMNEKNETTISELRESQKEVVNMITVGTNTDIQEPLKVIDVIETTTDPIPDSDEKLKIAQEQIAALNYEIEVANKNMIKVKSNSKLKLKQMQNTIEKISKVSDAHSEIVKLNEELHQLTQKVAELEEEKGNLQLHLVDYDSGRLTETEIYKKMVEMENLAEARLKSISLLEAQKFDLVQELHSLQQNNLEMEDKLADISLIQNEHVCSEMKSVQLEEQIDELQAAKKELELIVDNLKLDKEQLNGTIKILQHEKEELIQKLDNYIQENIELTDKLEKLSAEKVSSAESIEMVESLTTQEKLELEEYNKGLETEKKVDERKTVSQGYKTANEQLLEETVELKTKIELFTSERKEVMEKMNKLSLENESLNKNMIELEDKCNCLRNKIDLLNEEKDKLLSVNDDLNHQIEELKHERTEILKETAEVSKPLNLEDSVDGSIVETLQHDEKSAGDKGNSKTKSVKQLTKEILKLKNTIKEREDEIADCQMKILSLEEQQEKQIEVSQSNATFEKLLKKLSDENNQLKNDIEIISKDKYDKVEQNNHLAQTHEMLQMEIQKMHQEYATALNARDSRIHELENLLLEYEKQVINYSNTLQQKDKEMSEYINQITKLNDVSQKLKTTIDILEEEKNNDQNAELLKSLNKQIGLYQKSLSDYEEKLRSLEDEKAQLASLNSQLENQVSGLERESKILQDSLVEKQNLVKEIQTQQQKQSEELTNVMLQSKDRDEEIHEIKLQLRKESIDNEKLHNIVMQKSSDISELKKLYEDANEKLNSISTSNSIQNEQYSALEIKNKELTEKLKKFAFNIKKKSSMYSELEQQLHEVQKQLETKNEQYEQLTIQVETIPALQEKLKHAEEEFNRLQSLKIVLEQKSQEIIQLQSEIKNLLNNSANDNEKITKLNYKLELVNKDLHIARDENTSLKSQIESLSNKMADHEIDQKNNSNLTTKISCLEVDLNQKQDLISELSNQIEVQKERLSQVQYGYDAKVQERDMYIESLQSEIDKYKNRIDRLEDSISIMENKRQSLERKAEKLDSQLHEKQNAYSEYTNQEDELVIRLALLMDNDRVVEKQLHVIENENKELHLKIQHLNEELQYVQKSNFELQQKCILLKEKSREAETVDSKILQYESQIRELDANLKRLTNDNSTLSIQKQREIEDLESEFNIQIENAIKEKKILNEKYEKINDYVTQLETQLNELRVAADNHKANLEELALQNLKLTEKIEKNNDKNSIPDYTEQYITEINNLNSILNSKNQEISDLCSKIQSLQTKNLSHVSTLESENVDITNNNEMLLLQINNLAKETDSLKQNNDHLKMMVSQKDEQIKQLMEKKKLVFEMNIPKTEGMTISSTIEAMDDERKEFDMSSLHSQIISDADSMSTETGHIVKIVPESTHKQSLYSALSSDGSTEPLIVPKKTYLCYKEQDGDIKESDPFNSEEGWGLGSNEEIGDTTPGFTHLNQQIQQLNDANRKLQLELNTANAKLLKALKKLRDIKITNEMLSNELKLSKQISQSSMLDMAIESELSSNLEVLEKKVQELNTELNKEKKDKETVKKQNDIFKNANDRLLEMKEKLENQIELWKFNYKQATEKITSLEWGGDSKDSTDNRYKSCLVAQQPDESELNKKLRNVEEENEELQTAFDNVNSQNKKLSIENDNLKEEINNLKWQQQQRFLKCDNCDSVNDKNKELTSSLDILKDEISYLKENLEQRNLFCANCEKLNGQLEQLHNINVTLQQSNTALLENLQRSEKCCSELMEENRLLKNTVDVKENGWQNIKKELTDKNFSLEQEMQSLKDSEKEANSKISILNDELDNIKTKLLTAEGKQTEANSKVSILSGELEDLRIKLAMSVKEQNIKEVQDFNAVALAEKCSTMEEYCFNLKNNMDDSYKKIQQLELEKEELKDDISKYESQISELNTKVLNLNTENDQLLSSVAELRSSVSSAMDQRGFEIAELWKQHLAQRECEFQKVEQDLRDQLNASQAKYEQLLENVQSSSEEETNKIVTAEHISSLNNKLLEKEEYIINLRDKYADVINQLELVRSEMEDEKVIQENKVFVQQEEYEKDIQELKKQNQDHCLKYENTIKNLENELEAIKTVNDSLNKQADDIHDGHEVKITELTRQLRVKESEIFQKTHDFTVALTQKNEEFESVRKQLMEYEKKVEDLTFEKESELAILRLKMHERTEGFDKLKKDLQIENNNLAESLKEKIIECTNLNKQILDLNKVLEEYVNKATETQVVLETQEIEIVTLKDEILSLKDALRMATTKTEKFVTFAADTKPGADGEKTDRSLDKELLDAVPKAELDLALYMLHQRDVRCEELTMELTQLLEERDTLQLRLSDSLRSFEDLKSRCASSGLDISVISNYEGISELPSFNVEKESQFVDTHRGQTSRSSSISDPDGEKPKLQAKLTELRTVKHSRDVRFRHESEQRQLGMRLLHRDVANLPPEAVEQLTQAHHTLSRDSQSTPTVLLNWLRGKSTPKVVHM</sequence>
<feature type="coiled-coil region" evidence="1">
    <location>
        <begin position="2613"/>
        <end position="2732"/>
    </location>
</feature>
<feature type="coiled-coil region" evidence="1">
    <location>
        <begin position="936"/>
        <end position="1008"/>
    </location>
</feature>
<reference evidence="3" key="1">
    <citation type="submission" date="2022-03" db="EMBL/GenBank/DDBJ databases">
        <authorList>
            <person name="Lindestad O."/>
        </authorList>
    </citation>
    <scope>NUCLEOTIDE SEQUENCE</scope>
</reference>
<gene>
    <name evidence="3" type="primary">jg8226</name>
    <name evidence="3" type="ORF">PAEG_LOCUS26614</name>
</gene>
<proteinExistence type="predicted"/>
<feature type="region of interest" description="Disordered" evidence="2">
    <location>
        <begin position="1"/>
        <end position="48"/>
    </location>
</feature>
<feature type="coiled-coil region" evidence="1">
    <location>
        <begin position="181"/>
        <end position="293"/>
    </location>
</feature>
<keyword evidence="4" id="KW-1185">Reference proteome</keyword>
<feature type="coiled-coil region" evidence="1">
    <location>
        <begin position="806"/>
        <end position="896"/>
    </location>
</feature>
<dbReference type="PANTHER" id="PTHR23159:SF60">
    <property type="entry name" value="SPINDLE ASSEMBLY ABNORMAL PROTEIN 4"/>
    <property type="match status" value="1"/>
</dbReference>
<feature type="coiled-coil region" evidence="1">
    <location>
        <begin position="2350"/>
        <end position="2405"/>
    </location>
</feature>
<feature type="coiled-coil region" evidence="1">
    <location>
        <begin position="1928"/>
        <end position="1962"/>
    </location>
</feature>
<feature type="compositionally biased region" description="Polar residues" evidence="2">
    <location>
        <begin position="19"/>
        <end position="33"/>
    </location>
</feature>
<feature type="coiled-coil region" evidence="1">
    <location>
        <begin position="1225"/>
        <end position="1804"/>
    </location>
</feature>
<feature type="coiled-coil region" evidence="1">
    <location>
        <begin position="1994"/>
        <end position="2063"/>
    </location>
</feature>
<protein>
    <submittedName>
        <fullName evidence="3">Jg8226 protein</fullName>
    </submittedName>
</protein>
<feature type="coiled-coil region" evidence="1">
    <location>
        <begin position="1041"/>
        <end position="1189"/>
    </location>
</feature>
<evidence type="ECO:0000313" key="3">
    <source>
        <dbReference type="EMBL" id="CAH2268220.1"/>
    </source>
</evidence>
<comment type="caution">
    <text evidence="3">The sequence shown here is derived from an EMBL/GenBank/DDBJ whole genome shotgun (WGS) entry which is preliminary data.</text>
</comment>
<dbReference type="Proteomes" id="UP000838756">
    <property type="component" value="Unassembled WGS sequence"/>
</dbReference>
<feature type="coiled-coil region" evidence="1">
    <location>
        <begin position="468"/>
        <end position="495"/>
    </location>
</feature>
<dbReference type="OrthoDB" id="2441647at2759"/>
<organism evidence="3 4">
    <name type="scientific">Pararge aegeria aegeria</name>
    <dbReference type="NCBI Taxonomy" id="348720"/>
    <lineage>
        <taxon>Eukaryota</taxon>
        <taxon>Metazoa</taxon>
        <taxon>Ecdysozoa</taxon>
        <taxon>Arthropoda</taxon>
        <taxon>Hexapoda</taxon>
        <taxon>Insecta</taxon>
        <taxon>Pterygota</taxon>
        <taxon>Neoptera</taxon>
        <taxon>Endopterygota</taxon>
        <taxon>Lepidoptera</taxon>
        <taxon>Glossata</taxon>
        <taxon>Ditrysia</taxon>
        <taxon>Papilionoidea</taxon>
        <taxon>Nymphalidae</taxon>
        <taxon>Satyrinae</taxon>
        <taxon>Satyrini</taxon>
        <taxon>Parargina</taxon>
        <taxon>Pararge</taxon>
    </lineage>
</organism>
<accession>A0A8S4SFV9</accession>
<feature type="compositionally biased region" description="Basic and acidic residues" evidence="2">
    <location>
        <begin position="435"/>
        <end position="447"/>
    </location>
</feature>
<dbReference type="EMBL" id="CAKXAJ010026420">
    <property type="protein sequence ID" value="CAH2268220.1"/>
    <property type="molecule type" value="Genomic_DNA"/>
</dbReference>
<evidence type="ECO:0000313" key="4">
    <source>
        <dbReference type="Proteomes" id="UP000838756"/>
    </source>
</evidence>
<feature type="compositionally biased region" description="Polar residues" evidence="2">
    <location>
        <begin position="2861"/>
        <end position="2870"/>
    </location>
</feature>
<feature type="compositionally biased region" description="Basic and acidic residues" evidence="2">
    <location>
        <begin position="161"/>
        <end position="174"/>
    </location>
</feature>
<dbReference type="PANTHER" id="PTHR23159">
    <property type="entry name" value="CENTROSOMAL PROTEIN 2"/>
    <property type="match status" value="1"/>
</dbReference>
<name>A0A8S4SFV9_9NEOP</name>
<feature type="region of interest" description="Disordered" evidence="2">
    <location>
        <begin position="2853"/>
        <end position="2878"/>
    </location>
</feature>
<evidence type="ECO:0000256" key="2">
    <source>
        <dbReference type="SAM" id="MobiDB-lite"/>
    </source>
</evidence>
<feature type="coiled-coil region" evidence="1">
    <location>
        <begin position="2249"/>
        <end position="2297"/>
    </location>
</feature>